<feature type="compositionally biased region" description="Polar residues" evidence="1">
    <location>
        <begin position="34"/>
        <end position="53"/>
    </location>
</feature>
<protein>
    <submittedName>
        <fullName evidence="2">Uncharacterized protein</fullName>
    </submittedName>
</protein>
<dbReference type="Proteomes" id="UP000233551">
    <property type="component" value="Unassembled WGS sequence"/>
</dbReference>
<dbReference type="AlphaFoldDB" id="A0A2I0K212"/>
<proteinExistence type="predicted"/>
<keyword evidence="3" id="KW-1185">Reference proteome</keyword>
<organism evidence="2 3">
    <name type="scientific">Punica granatum</name>
    <name type="common">Pomegranate</name>
    <dbReference type="NCBI Taxonomy" id="22663"/>
    <lineage>
        <taxon>Eukaryota</taxon>
        <taxon>Viridiplantae</taxon>
        <taxon>Streptophyta</taxon>
        <taxon>Embryophyta</taxon>
        <taxon>Tracheophyta</taxon>
        <taxon>Spermatophyta</taxon>
        <taxon>Magnoliopsida</taxon>
        <taxon>eudicotyledons</taxon>
        <taxon>Gunneridae</taxon>
        <taxon>Pentapetalae</taxon>
        <taxon>rosids</taxon>
        <taxon>malvids</taxon>
        <taxon>Myrtales</taxon>
        <taxon>Lythraceae</taxon>
        <taxon>Punica</taxon>
    </lineage>
</organism>
<evidence type="ECO:0000313" key="2">
    <source>
        <dbReference type="EMBL" id="PKI62589.1"/>
    </source>
</evidence>
<gene>
    <name evidence="2" type="ORF">CRG98_017011</name>
</gene>
<comment type="caution">
    <text evidence="2">The sequence shown here is derived from an EMBL/GenBank/DDBJ whole genome shotgun (WGS) entry which is preliminary data.</text>
</comment>
<feature type="compositionally biased region" description="Basic and acidic residues" evidence="1">
    <location>
        <begin position="109"/>
        <end position="119"/>
    </location>
</feature>
<feature type="region of interest" description="Disordered" evidence="1">
    <location>
        <begin position="29"/>
        <end position="94"/>
    </location>
</feature>
<accession>A0A2I0K212</accession>
<name>A0A2I0K212_PUNGR</name>
<dbReference type="EMBL" id="PGOL01000961">
    <property type="protein sequence ID" value="PKI62589.1"/>
    <property type="molecule type" value="Genomic_DNA"/>
</dbReference>
<feature type="region of interest" description="Disordered" evidence="1">
    <location>
        <begin position="106"/>
        <end position="145"/>
    </location>
</feature>
<evidence type="ECO:0000313" key="3">
    <source>
        <dbReference type="Proteomes" id="UP000233551"/>
    </source>
</evidence>
<dbReference type="STRING" id="22663.A0A2I0K212"/>
<evidence type="ECO:0000256" key="1">
    <source>
        <dbReference type="SAM" id="MobiDB-lite"/>
    </source>
</evidence>
<reference evidence="2 3" key="1">
    <citation type="submission" date="2017-11" db="EMBL/GenBank/DDBJ databases">
        <title>De-novo sequencing of pomegranate (Punica granatum L.) genome.</title>
        <authorList>
            <person name="Akparov Z."/>
            <person name="Amiraslanov A."/>
            <person name="Hajiyeva S."/>
            <person name="Abbasov M."/>
            <person name="Kaur K."/>
            <person name="Hamwieh A."/>
            <person name="Solovyev V."/>
            <person name="Salamov A."/>
            <person name="Braich B."/>
            <person name="Kosarev P."/>
            <person name="Mahmoud A."/>
            <person name="Hajiyev E."/>
            <person name="Babayeva S."/>
            <person name="Izzatullayeva V."/>
            <person name="Mammadov A."/>
            <person name="Mammadov A."/>
            <person name="Sharifova S."/>
            <person name="Ojaghi J."/>
            <person name="Eynullazada K."/>
            <person name="Bayramov B."/>
            <person name="Abdulazimova A."/>
            <person name="Shahmuradov I."/>
        </authorList>
    </citation>
    <scope>NUCLEOTIDE SEQUENCE [LARGE SCALE GENOMIC DNA]</scope>
    <source>
        <strain evidence="3">cv. AG2017</strain>
        <tissue evidence="2">Leaf</tissue>
    </source>
</reference>
<feature type="compositionally biased region" description="Gly residues" evidence="1">
    <location>
        <begin position="63"/>
        <end position="72"/>
    </location>
</feature>
<sequence>MNRSDTQLNDNLVDNPLAIGRHDPSLQIFLPTRPSGTSAQPNMRDQADMSNGIRTEDWISLRLGGGAAGGHGDSGEANGFSSRPQVPSGDGAMDCLADTASLLLGMNDGRSEKASRQRSDSPFSFPRQKRSVRPRLYLSIDSDSD</sequence>